<evidence type="ECO:0000256" key="4">
    <source>
        <dbReference type="RuleBase" id="RU363067"/>
    </source>
</evidence>
<dbReference type="EMBL" id="FZQP02000071">
    <property type="protein sequence ID" value="VVC87075.1"/>
    <property type="molecule type" value="Genomic_DNA"/>
</dbReference>
<proteinExistence type="inferred from homology"/>
<evidence type="ECO:0000256" key="3">
    <source>
        <dbReference type="ARBA" id="ARBA00022801"/>
    </source>
</evidence>
<dbReference type="PROSITE" id="PS51845">
    <property type="entry name" value="PDEASE_I_2"/>
    <property type="match status" value="1"/>
</dbReference>
<dbReference type="Gene3D" id="1.10.1300.10">
    <property type="entry name" value="3'5'-cyclic nucleotide phosphodiesterase, catalytic domain"/>
    <property type="match status" value="2"/>
</dbReference>
<comment type="cofactor">
    <cofactor evidence="4">
        <name>a divalent metal cation</name>
        <dbReference type="ChEBI" id="CHEBI:60240"/>
    </cofactor>
    <text evidence="4">Binds 2 divalent metal cations per subunit. Site 1 may preferentially bind zinc ions, while site 2 has a preference for magnesium and/or manganese ions.</text>
</comment>
<evidence type="ECO:0000313" key="7">
    <source>
        <dbReference type="Proteomes" id="UP000324832"/>
    </source>
</evidence>
<dbReference type="Pfam" id="PF00233">
    <property type="entry name" value="PDEase_I"/>
    <property type="match status" value="2"/>
</dbReference>
<dbReference type="InterPro" id="IPR003018">
    <property type="entry name" value="GAF"/>
</dbReference>
<dbReference type="Pfam" id="PF01590">
    <property type="entry name" value="GAF"/>
    <property type="match status" value="1"/>
</dbReference>
<dbReference type="InterPro" id="IPR029016">
    <property type="entry name" value="GAF-like_dom_sf"/>
</dbReference>
<dbReference type="Gene3D" id="3.30.450.40">
    <property type="match status" value="2"/>
</dbReference>
<feature type="domain" description="PDEase" evidence="5">
    <location>
        <begin position="349"/>
        <end position="649"/>
    </location>
</feature>
<dbReference type="GO" id="GO:0046872">
    <property type="term" value="F:metal ion binding"/>
    <property type="evidence" value="ECO:0007669"/>
    <property type="project" value="UniProtKB-KW"/>
</dbReference>
<evidence type="ECO:0000256" key="2">
    <source>
        <dbReference type="ARBA" id="ARBA00022723"/>
    </source>
</evidence>
<accession>A0A5E4PPS3</accession>
<dbReference type="Proteomes" id="UP000324832">
    <property type="component" value="Unassembled WGS sequence"/>
</dbReference>
<keyword evidence="7" id="KW-1185">Reference proteome</keyword>
<dbReference type="SUPFAM" id="SSF55781">
    <property type="entry name" value="GAF domain-like"/>
    <property type="match status" value="2"/>
</dbReference>
<dbReference type="PANTHER" id="PTHR11347">
    <property type="entry name" value="CYCLIC NUCLEOTIDE PHOSPHODIESTERASE"/>
    <property type="match status" value="1"/>
</dbReference>
<dbReference type="PROSITE" id="PS00126">
    <property type="entry name" value="PDEASE_I_1"/>
    <property type="match status" value="1"/>
</dbReference>
<evidence type="ECO:0000259" key="5">
    <source>
        <dbReference type="PROSITE" id="PS51845"/>
    </source>
</evidence>
<sequence length="649" mass="74230">MTENSKNPERHEINIPIEIGTYMCNINIHDSKANMLIVQDHLKLGNNDNINKLPEENKVPAAHVASTKEYLLIEDVQRDRRFAEGLKWIEAKVALCMPIVKPDGDCYAVLELYRTDSENYDANVIYTVVSIACWAGAAVHQAQARILLQKTSHLNQELRALLNNYFSDLASLDTMLTDMLAVIKSFIGTMRSSFFIMDKEHIGDHIQADMWDDGWSAEQSAMPKKRNKINLSTDQTPAGLVARTGKPLNVRDAFKDPRFLKEIDPVTGTVVRSCLLAPVMDKDTVIGVVQLTNKTNFTPFNSEDEKIFEVFVNYCSLIVHFYNMQQQKIFHENLNKVFGTLMGLHLKPCRHELEELMESNGVVLPSNNFRSYDFHISECSKEDMPGLLCYMFVETFADGNFERRILADFVLTILSCYRQNPYHNAEHAFCFTHTMYMILSSNPGYFDFVEVTFLFLAFIDCHLLTAALMLGGICHDLDHPGFNNNFLIMSRHPLAQMYKTSTLEHHHFFLAKHIIELRAQLSPLLADGTFEWTDNSHRKMLKGILMTTSDLSGCCKPFGVSKAIAECVYEEFYNQPAEQIQFLSVVIIPCLMMLQTLFPNTSPLMENCKKTQEAWHEEIEIRGQKLWRQEDSVRKPSRGLVQVKTESSE</sequence>
<comment type="similarity">
    <text evidence="1 4">Belongs to the cyclic nucleotide phosphodiesterase family.</text>
</comment>
<dbReference type="InterPro" id="IPR036971">
    <property type="entry name" value="PDEase_catalytic_dom_sf"/>
</dbReference>
<organism evidence="6 7">
    <name type="scientific">Leptidea sinapis</name>
    <dbReference type="NCBI Taxonomy" id="189913"/>
    <lineage>
        <taxon>Eukaryota</taxon>
        <taxon>Metazoa</taxon>
        <taxon>Ecdysozoa</taxon>
        <taxon>Arthropoda</taxon>
        <taxon>Hexapoda</taxon>
        <taxon>Insecta</taxon>
        <taxon>Pterygota</taxon>
        <taxon>Neoptera</taxon>
        <taxon>Endopterygota</taxon>
        <taxon>Lepidoptera</taxon>
        <taxon>Glossata</taxon>
        <taxon>Ditrysia</taxon>
        <taxon>Papilionoidea</taxon>
        <taxon>Pieridae</taxon>
        <taxon>Dismorphiinae</taxon>
        <taxon>Leptidea</taxon>
    </lineage>
</organism>
<gene>
    <name evidence="6" type="ORF">LSINAPIS_LOCUS775</name>
</gene>
<dbReference type="GO" id="GO:0007165">
    <property type="term" value="P:signal transduction"/>
    <property type="evidence" value="ECO:0007669"/>
    <property type="project" value="InterPro"/>
</dbReference>
<reference evidence="6 7" key="1">
    <citation type="submission" date="2017-07" db="EMBL/GenBank/DDBJ databases">
        <authorList>
            <person name="Talla V."/>
            <person name="Backstrom N."/>
        </authorList>
    </citation>
    <scope>NUCLEOTIDE SEQUENCE [LARGE SCALE GENOMIC DNA]</scope>
</reference>
<name>A0A5E4PPS3_9NEOP</name>
<keyword evidence="2 4" id="KW-0479">Metal-binding</keyword>
<dbReference type="GO" id="GO:0004114">
    <property type="term" value="F:3',5'-cyclic-nucleotide phosphodiesterase activity"/>
    <property type="evidence" value="ECO:0007669"/>
    <property type="project" value="InterPro"/>
</dbReference>
<dbReference type="InterPro" id="IPR002073">
    <property type="entry name" value="PDEase_catalytic_dom"/>
</dbReference>
<dbReference type="SUPFAM" id="SSF109604">
    <property type="entry name" value="HD-domain/PDEase-like"/>
    <property type="match status" value="1"/>
</dbReference>
<dbReference type="InterPro" id="IPR023174">
    <property type="entry name" value="PDEase_CS"/>
</dbReference>
<dbReference type="AlphaFoldDB" id="A0A5E4PPS3"/>
<protein>
    <recommendedName>
        <fullName evidence="4">Phosphodiesterase</fullName>
        <ecNumber evidence="4">3.1.4.-</ecNumber>
    </recommendedName>
</protein>
<dbReference type="SMART" id="SM00065">
    <property type="entry name" value="GAF"/>
    <property type="match status" value="2"/>
</dbReference>
<dbReference type="EC" id="3.1.4.-" evidence="4"/>
<evidence type="ECO:0000256" key="1">
    <source>
        <dbReference type="ARBA" id="ARBA00007648"/>
    </source>
</evidence>
<evidence type="ECO:0000313" key="6">
    <source>
        <dbReference type="EMBL" id="VVC87075.1"/>
    </source>
</evidence>
<keyword evidence="3 4" id="KW-0378">Hydrolase</keyword>